<sequence>MTTLTLEHHRTVWHYIPGLALSALVTGVALWAAVFRRLPGRDSAP</sequence>
<dbReference type="Proteomes" id="UP000310719">
    <property type="component" value="Chromosome"/>
</dbReference>
<keyword evidence="1" id="KW-0812">Transmembrane</keyword>
<proteinExistence type="predicted"/>
<gene>
    <name evidence="2" type="primary">yeiH_1</name>
    <name evidence="2" type="ORF">NCTC13032_05057</name>
</gene>
<feature type="transmembrane region" description="Helical" evidence="1">
    <location>
        <begin position="12"/>
        <end position="35"/>
    </location>
</feature>
<dbReference type="AlphaFoldDB" id="A0A4U9I6J4"/>
<reference evidence="2 3" key="1">
    <citation type="submission" date="2019-05" db="EMBL/GenBank/DDBJ databases">
        <authorList>
            <consortium name="Pathogen Informatics"/>
        </authorList>
    </citation>
    <scope>NUCLEOTIDE SEQUENCE [LARGE SCALE GENOMIC DNA]</scope>
    <source>
        <strain evidence="2 3">NCTC13032</strain>
    </source>
</reference>
<protein>
    <submittedName>
        <fullName evidence="2">Uncharacterized protein</fullName>
    </submittedName>
</protein>
<organism evidence="2 3">
    <name type="scientific">Leclercia adecarboxylata</name>
    <dbReference type="NCBI Taxonomy" id="83655"/>
    <lineage>
        <taxon>Bacteria</taxon>
        <taxon>Pseudomonadati</taxon>
        <taxon>Pseudomonadota</taxon>
        <taxon>Gammaproteobacteria</taxon>
        <taxon>Enterobacterales</taxon>
        <taxon>Enterobacteriaceae</taxon>
        <taxon>Leclercia</taxon>
    </lineage>
</organism>
<dbReference type="EMBL" id="LR590464">
    <property type="protein sequence ID" value="VTP72176.1"/>
    <property type="molecule type" value="Genomic_DNA"/>
</dbReference>
<evidence type="ECO:0000313" key="2">
    <source>
        <dbReference type="EMBL" id="VTP72176.1"/>
    </source>
</evidence>
<accession>A0A4U9I6J4</accession>
<evidence type="ECO:0000256" key="1">
    <source>
        <dbReference type="SAM" id="Phobius"/>
    </source>
</evidence>
<keyword evidence="1" id="KW-1133">Transmembrane helix</keyword>
<keyword evidence="1" id="KW-0472">Membrane</keyword>
<evidence type="ECO:0000313" key="3">
    <source>
        <dbReference type="Proteomes" id="UP000310719"/>
    </source>
</evidence>
<name>A0A4U9I6J4_9ENTR</name>